<evidence type="ECO:0000313" key="10">
    <source>
        <dbReference type="Proteomes" id="UP001596091"/>
    </source>
</evidence>
<proteinExistence type="predicted"/>
<comment type="subcellular location">
    <subcellularLocation>
        <location evidence="1">Cell outer membrane</location>
        <topology evidence="1">Multi-pass membrane protein</topology>
    </subcellularLocation>
</comment>
<evidence type="ECO:0000256" key="1">
    <source>
        <dbReference type="ARBA" id="ARBA00004571"/>
    </source>
</evidence>
<sequence>MRRSLWFSLFLLLFSVVAHGQQLVQAVTGSVHDANGSPIASAEVRLERGASPLTTTTGADGSFRFALLTHGHYRLSIVVNGKRREAATALTVPLAAASGPIMIATPAGSITVTLSVAPMAAPDAAQQATTGGEDLSSHAVSSLPLNKRDFSQLLLLAAGTMTDANGATNFTQQFAINGQRGAEATFAMDGGTTTDPEMGGSTFSNFNVDAVEEIQSSSGWMPAEIGFGASGFTDIHTRSGSSGFHGSVFEFVRNSAFDARNFFDHATPATPGRIPPFRRNEFGFTNGGPVRLGSLYDGRGKTFYFGEYQGFRQVLGTTQVFPVPTAAQRPTADSNIVNDTVQFQQADGSTVADTLYVPVNPAIAAILARYPLPNLPTGAYGVNTYATSSKVVTNADQFSIRIDHQLTSKDQFLARFTYDNLTGPTTNPDQTAIDQQFGVQYIDRQRNVMGKWTHTTSPRLVFESLIAIERSTPGFPTPDLTDPAVKFNDSTFEGFNTAGGSVMQAYGNVFQGREMVSWTRGTHAMKFGFDTRLNRDTTYFGTSPDGEYDFGGGSAYAAASIQSASGLHNVAYGDLLPDTLSGFLTGSAAAYTVAIAAPPFSDGVHIGPAAINRNGYAAFAQDTWKVTPRFTLDYGVRWELYTPITERAHRTSGFLKANGVTEFVVNPQPGYKTDSKGWMPRVQAAWQATDKMQVHAGGAVTLIQPNIWQDNFLTGSTPFAVYPRLVGALGKPVPYGFTISPTQLPTPVTPTGQPIFPTGNPKRVAPNTVLDVDRYEKELAALGASDVVSDLNLSGIDRNFSNARLYTWTAGFERKVGNLTADANYVGTAANHLPRTSFPNAYPYASPGFAPDTTFAADGSVSGGLGVENLITATAHSSYHALQTSLSGTVPAGGPGVQASYTWSKSLDDTSQVIGGTGSTGAVTQGFPQDPTNTHPEKGPSAFDVAHGFTLSVAQDLHGDKAPFLSAIPRSVTGGWELLSISSISSGSPFTVYSGVQQTGYGSEGADRPDQVGKPDLSTARQDRADYFGKGLDNPSFFNIPVHVTDGSGPNDGRFGTLGRNTFRGAAYYDFDFALIKDTSFGHRRSGSELMDLQFRSEFFNIFNIVNMGLPANIVNGAGFGEISKTAGTSRQIQFSLKLIY</sequence>
<evidence type="ECO:0000256" key="7">
    <source>
        <dbReference type="SAM" id="SignalP"/>
    </source>
</evidence>
<keyword evidence="7" id="KW-0732">Signal</keyword>
<evidence type="ECO:0000256" key="4">
    <source>
        <dbReference type="ARBA" id="ARBA00022692"/>
    </source>
</evidence>
<feature type="signal peptide" evidence="7">
    <location>
        <begin position="1"/>
        <end position="20"/>
    </location>
</feature>
<dbReference type="Gene3D" id="2.60.40.1120">
    <property type="entry name" value="Carboxypeptidase-like, regulatory domain"/>
    <property type="match status" value="1"/>
</dbReference>
<dbReference type="SUPFAM" id="SSF56935">
    <property type="entry name" value="Porins"/>
    <property type="match status" value="1"/>
</dbReference>
<keyword evidence="2" id="KW-0813">Transport</keyword>
<keyword evidence="5" id="KW-0472">Membrane</keyword>
<keyword evidence="10" id="KW-1185">Reference proteome</keyword>
<evidence type="ECO:0000256" key="6">
    <source>
        <dbReference type="ARBA" id="ARBA00023237"/>
    </source>
</evidence>
<accession>A0ABW1EAZ1</accession>
<keyword evidence="3" id="KW-1134">Transmembrane beta strand</keyword>
<feature type="domain" description="TonB-dependent transporter Oar-like beta-barrel" evidence="8">
    <location>
        <begin position="237"/>
        <end position="1134"/>
    </location>
</feature>
<dbReference type="Proteomes" id="UP001596091">
    <property type="component" value="Unassembled WGS sequence"/>
</dbReference>
<dbReference type="Pfam" id="PF25183">
    <property type="entry name" value="OMP_b-brl_4"/>
    <property type="match status" value="1"/>
</dbReference>
<evidence type="ECO:0000313" key="9">
    <source>
        <dbReference type="EMBL" id="MFC5861514.1"/>
    </source>
</evidence>
<dbReference type="SUPFAM" id="SSF49464">
    <property type="entry name" value="Carboxypeptidase regulatory domain-like"/>
    <property type="match status" value="1"/>
</dbReference>
<comment type="caution">
    <text evidence="9">The sequence shown here is derived from an EMBL/GenBank/DDBJ whole genome shotgun (WGS) entry which is preliminary data.</text>
</comment>
<evidence type="ECO:0000256" key="5">
    <source>
        <dbReference type="ARBA" id="ARBA00023136"/>
    </source>
</evidence>
<dbReference type="InterPro" id="IPR008969">
    <property type="entry name" value="CarboxyPept-like_regulatory"/>
</dbReference>
<name>A0ABW1EAZ1_9BACT</name>
<dbReference type="Pfam" id="PF13620">
    <property type="entry name" value="CarboxypepD_reg"/>
    <property type="match status" value="1"/>
</dbReference>
<dbReference type="PANTHER" id="PTHR30069:SF46">
    <property type="entry name" value="OAR PROTEIN"/>
    <property type="match status" value="1"/>
</dbReference>
<dbReference type="PANTHER" id="PTHR30069">
    <property type="entry name" value="TONB-DEPENDENT OUTER MEMBRANE RECEPTOR"/>
    <property type="match status" value="1"/>
</dbReference>
<dbReference type="InterPro" id="IPR039426">
    <property type="entry name" value="TonB-dep_rcpt-like"/>
</dbReference>
<evidence type="ECO:0000259" key="8">
    <source>
        <dbReference type="Pfam" id="PF25183"/>
    </source>
</evidence>
<organism evidence="9 10">
    <name type="scientific">Acidicapsa dinghuensis</name>
    <dbReference type="NCBI Taxonomy" id="2218256"/>
    <lineage>
        <taxon>Bacteria</taxon>
        <taxon>Pseudomonadati</taxon>
        <taxon>Acidobacteriota</taxon>
        <taxon>Terriglobia</taxon>
        <taxon>Terriglobales</taxon>
        <taxon>Acidobacteriaceae</taxon>
        <taxon>Acidicapsa</taxon>
    </lineage>
</organism>
<protein>
    <submittedName>
        <fullName evidence="9">Carboxypeptidase regulatory-like domain-containing protein</fullName>
    </submittedName>
</protein>
<dbReference type="EMBL" id="JBHSPH010000001">
    <property type="protein sequence ID" value="MFC5861514.1"/>
    <property type="molecule type" value="Genomic_DNA"/>
</dbReference>
<evidence type="ECO:0000256" key="2">
    <source>
        <dbReference type="ARBA" id="ARBA00022448"/>
    </source>
</evidence>
<evidence type="ECO:0000256" key="3">
    <source>
        <dbReference type="ARBA" id="ARBA00022452"/>
    </source>
</evidence>
<reference evidence="10" key="1">
    <citation type="journal article" date="2019" name="Int. J. Syst. Evol. Microbiol.">
        <title>The Global Catalogue of Microorganisms (GCM) 10K type strain sequencing project: providing services to taxonomists for standard genome sequencing and annotation.</title>
        <authorList>
            <consortium name="The Broad Institute Genomics Platform"/>
            <consortium name="The Broad Institute Genome Sequencing Center for Infectious Disease"/>
            <person name="Wu L."/>
            <person name="Ma J."/>
        </authorList>
    </citation>
    <scope>NUCLEOTIDE SEQUENCE [LARGE SCALE GENOMIC DNA]</scope>
    <source>
        <strain evidence="10">JCM 4087</strain>
    </source>
</reference>
<keyword evidence="4" id="KW-0812">Transmembrane</keyword>
<dbReference type="InterPro" id="IPR036942">
    <property type="entry name" value="Beta-barrel_TonB_sf"/>
</dbReference>
<dbReference type="InterPro" id="IPR057601">
    <property type="entry name" value="Oar-like_b-barrel"/>
</dbReference>
<feature type="chain" id="PRO_5046439323" evidence="7">
    <location>
        <begin position="21"/>
        <end position="1141"/>
    </location>
</feature>
<dbReference type="RefSeq" id="WP_263333540.1">
    <property type="nucleotide sequence ID" value="NZ_JAGSYH010000002.1"/>
</dbReference>
<keyword evidence="6" id="KW-0998">Cell outer membrane</keyword>
<dbReference type="Gene3D" id="2.40.170.20">
    <property type="entry name" value="TonB-dependent receptor, beta-barrel domain"/>
    <property type="match status" value="1"/>
</dbReference>
<gene>
    <name evidence="9" type="ORF">ACFPT7_04360</name>
</gene>